<reference evidence="2" key="2">
    <citation type="submission" date="2021-08" db="EMBL/GenBank/DDBJ databases">
        <authorList>
            <person name="Tani A."/>
            <person name="Ola A."/>
            <person name="Ogura Y."/>
            <person name="Katsura K."/>
            <person name="Hayashi T."/>
        </authorList>
    </citation>
    <scope>NUCLEOTIDE SEQUENCE</scope>
    <source>
        <strain evidence="2">LMG 23639</strain>
    </source>
</reference>
<dbReference type="PROSITE" id="PS51787">
    <property type="entry name" value="LON_N"/>
    <property type="match status" value="1"/>
</dbReference>
<keyword evidence="3" id="KW-1185">Reference proteome</keyword>
<keyword evidence="2" id="KW-0645">Protease</keyword>
<dbReference type="SUPFAM" id="SSF88697">
    <property type="entry name" value="PUA domain-like"/>
    <property type="match status" value="1"/>
</dbReference>
<dbReference type="InterPro" id="IPR046336">
    <property type="entry name" value="Lon_prtase_N_sf"/>
</dbReference>
<dbReference type="SMART" id="SM00464">
    <property type="entry name" value="LON"/>
    <property type="match status" value="1"/>
</dbReference>
<evidence type="ECO:0000313" key="2">
    <source>
        <dbReference type="EMBL" id="GJE06272.1"/>
    </source>
</evidence>
<dbReference type="Proteomes" id="UP001055102">
    <property type="component" value="Unassembled WGS sequence"/>
</dbReference>
<gene>
    <name evidence="2" type="primary">lon2</name>
    <name evidence="2" type="ORF">AOPFMNJM_1587</name>
</gene>
<organism evidence="2 3">
    <name type="scientific">Methylobacterium jeotgali</name>
    <dbReference type="NCBI Taxonomy" id="381630"/>
    <lineage>
        <taxon>Bacteria</taxon>
        <taxon>Pseudomonadati</taxon>
        <taxon>Pseudomonadota</taxon>
        <taxon>Alphaproteobacteria</taxon>
        <taxon>Hyphomicrobiales</taxon>
        <taxon>Methylobacteriaceae</taxon>
        <taxon>Methylobacterium</taxon>
    </lineage>
</organism>
<dbReference type="PANTHER" id="PTHR46732">
    <property type="entry name" value="ATP-DEPENDENT PROTEASE LA (LON) DOMAIN PROTEIN"/>
    <property type="match status" value="1"/>
</dbReference>
<feature type="domain" description="Lon N-terminal" evidence="1">
    <location>
        <begin position="17"/>
        <end position="211"/>
    </location>
</feature>
<keyword evidence="2" id="KW-0378">Hydrolase</keyword>
<evidence type="ECO:0000313" key="3">
    <source>
        <dbReference type="Proteomes" id="UP001055102"/>
    </source>
</evidence>
<evidence type="ECO:0000259" key="1">
    <source>
        <dbReference type="PROSITE" id="PS51787"/>
    </source>
</evidence>
<protein>
    <submittedName>
        <fullName evidence="2">Lon protease 2</fullName>
    </submittedName>
</protein>
<name>A0ABQ4SSS6_9HYPH</name>
<dbReference type="GO" id="GO:0008233">
    <property type="term" value="F:peptidase activity"/>
    <property type="evidence" value="ECO:0007669"/>
    <property type="project" value="UniProtKB-KW"/>
</dbReference>
<dbReference type="Gene3D" id="2.30.130.40">
    <property type="entry name" value="LON domain-like"/>
    <property type="match status" value="1"/>
</dbReference>
<dbReference type="RefSeq" id="WP_238274906.1">
    <property type="nucleotide sequence ID" value="NZ_BPQR01000026.1"/>
</dbReference>
<reference evidence="2" key="1">
    <citation type="journal article" date="2021" name="Front. Microbiol.">
        <title>Comprehensive Comparative Genomics and Phenotyping of Methylobacterium Species.</title>
        <authorList>
            <person name="Alessa O."/>
            <person name="Ogura Y."/>
            <person name="Fujitani Y."/>
            <person name="Takami H."/>
            <person name="Hayashi T."/>
            <person name="Sahin N."/>
            <person name="Tani A."/>
        </authorList>
    </citation>
    <scope>NUCLEOTIDE SEQUENCE</scope>
    <source>
        <strain evidence="2">LMG 23639</strain>
    </source>
</reference>
<dbReference type="InterPro" id="IPR003111">
    <property type="entry name" value="Lon_prtase_N"/>
</dbReference>
<dbReference type="PANTHER" id="PTHR46732:SF8">
    <property type="entry name" value="ATP-DEPENDENT PROTEASE LA (LON) DOMAIN PROTEIN"/>
    <property type="match status" value="1"/>
</dbReference>
<comment type="caution">
    <text evidence="2">The sequence shown here is derived from an EMBL/GenBank/DDBJ whole genome shotgun (WGS) entry which is preliminary data.</text>
</comment>
<dbReference type="EMBL" id="BPQR01000026">
    <property type="protein sequence ID" value="GJE06272.1"/>
    <property type="molecule type" value="Genomic_DNA"/>
</dbReference>
<dbReference type="InterPro" id="IPR015947">
    <property type="entry name" value="PUA-like_sf"/>
</dbReference>
<proteinExistence type="predicted"/>
<accession>A0ABQ4SSS6</accession>
<dbReference type="GO" id="GO:0006508">
    <property type="term" value="P:proteolysis"/>
    <property type="evidence" value="ECO:0007669"/>
    <property type="project" value="UniProtKB-KW"/>
</dbReference>
<sequence>MSTHAGYKGPADCPAVIPVFPLPGALLLPRGQMPLNIFEPRYLAMVDDALRGDRIIGMIQPDAEGGGAPMAPKLYRVGCAGRLTQFAETGDGRYLIQLTGVARFRIESELATTTAYRRCQVSYDAFPTDFEARAGEEAVDREGVLDALRKFVDSNELKVDWAGIDEAPNEALVNALCMMSPFGVREKQAMLEAMDLKTRAEVLIAVTEMELVRGGGSGSEPTLQ</sequence>
<dbReference type="Pfam" id="PF02190">
    <property type="entry name" value="LON_substr_bdg"/>
    <property type="match status" value="1"/>
</dbReference>